<keyword evidence="5" id="KW-1185">Reference proteome</keyword>
<protein>
    <submittedName>
        <fullName evidence="3">Acyl carrier protein</fullName>
    </submittedName>
</protein>
<dbReference type="EMBL" id="CP046268">
    <property type="protein sequence ID" value="QMV15009.1"/>
    <property type="molecule type" value="Genomic_DNA"/>
</dbReference>
<reference evidence="3 4" key="1">
    <citation type="submission" date="2016-12" db="EMBL/GenBank/DDBJ databases">
        <authorList>
            <person name="Song W.-J."/>
            <person name="Kurnit D.M."/>
        </authorList>
    </citation>
    <scope>NUCLEOTIDE SEQUENCE [LARGE SCALE GENOMIC DNA]</scope>
    <source>
        <strain evidence="3 4">CECT 9026</strain>
    </source>
</reference>
<evidence type="ECO:0000313" key="2">
    <source>
        <dbReference type="EMBL" id="QMV15009.1"/>
    </source>
</evidence>
<sequence>MNIMDKINEALSQVLDGETVTIDMNTNFDEDLDLDSVLFVQFLLTLEENIDGLLFDPDLISQSSFNNVGSLIEFIESQVTVAEA</sequence>
<dbReference type="Pfam" id="PF00550">
    <property type="entry name" value="PP-binding"/>
    <property type="match status" value="1"/>
</dbReference>
<dbReference type="EMBL" id="FSSB01000016">
    <property type="protein sequence ID" value="SIO94589.1"/>
    <property type="molecule type" value="Genomic_DNA"/>
</dbReference>
<dbReference type="Gene3D" id="1.10.1200.10">
    <property type="entry name" value="ACP-like"/>
    <property type="match status" value="1"/>
</dbReference>
<gene>
    <name evidence="3" type="ORF">VSP9026_02314</name>
    <name evidence="2" type="ORF">Vspart_02287</name>
</gene>
<dbReference type="InterPro" id="IPR009081">
    <property type="entry name" value="PP-bd_ACP"/>
</dbReference>
<dbReference type="InterPro" id="IPR036736">
    <property type="entry name" value="ACP-like_sf"/>
</dbReference>
<dbReference type="Proteomes" id="UP000184774">
    <property type="component" value="Unassembled WGS sequence"/>
</dbReference>
<dbReference type="PROSITE" id="PS50075">
    <property type="entry name" value="CARRIER"/>
    <property type="match status" value="1"/>
</dbReference>
<dbReference type="SUPFAM" id="SSF47336">
    <property type="entry name" value="ACP-like"/>
    <property type="match status" value="1"/>
</dbReference>
<evidence type="ECO:0000313" key="3">
    <source>
        <dbReference type="EMBL" id="SIO94589.1"/>
    </source>
</evidence>
<dbReference type="AlphaFoldDB" id="A0A1N6M564"/>
<proteinExistence type="predicted"/>
<dbReference type="RefSeq" id="WP_074373128.1">
    <property type="nucleotide sequence ID" value="NZ_AP024907.1"/>
</dbReference>
<name>A0A1N6M564_9VIBR</name>
<evidence type="ECO:0000313" key="4">
    <source>
        <dbReference type="Proteomes" id="UP000184774"/>
    </source>
</evidence>
<reference evidence="2 5" key="3">
    <citation type="journal article" date="2020" name="J. Nat. Prod.">
        <title>Genomics-Metabolomics Profiling Disclosed Marine Vibrio spartinae 3.6 as a Producer of a New Branched Side Chain Prodigiosin.</title>
        <authorList>
            <person name="Vitale G.A."/>
            <person name="Sciarretta M."/>
            <person name="Palma Esposito F."/>
            <person name="January G.G."/>
            <person name="Giaccio M."/>
            <person name="Bunk B."/>
            <person name="Sproer C."/>
            <person name="Bajerski F."/>
            <person name="Power D."/>
            <person name="Festa C."/>
            <person name="Monti M.C."/>
            <person name="D'Auria M.V."/>
            <person name="de Pascale D."/>
        </authorList>
    </citation>
    <scope>NUCLEOTIDE SEQUENCE [LARGE SCALE GENOMIC DNA]</scope>
    <source>
        <strain evidence="2 5">3.6</strain>
    </source>
</reference>
<dbReference type="Proteomes" id="UP000515264">
    <property type="component" value="Chromosome 1"/>
</dbReference>
<dbReference type="OrthoDB" id="7666350at2"/>
<evidence type="ECO:0000313" key="5">
    <source>
        <dbReference type="Proteomes" id="UP000515264"/>
    </source>
</evidence>
<organism evidence="3 4">
    <name type="scientific">Vibrio spartinae</name>
    <dbReference type="NCBI Taxonomy" id="1918945"/>
    <lineage>
        <taxon>Bacteria</taxon>
        <taxon>Pseudomonadati</taxon>
        <taxon>Pseudomonadota</taxon>
        <taxon>Gammaproteobacteria</taxon>
        <taxon>Vibrionales</taxon>
        <taxon>Vibrionaceae</taxon>
        <taxon>Vibrio</taxon>
    </lineage>
</organism>
<feature type="domain" description="Carrier" evidence="1">
    <location>
        <begin position="1"/>
        <end position="79"/>
    </location>
</feature>
<reference evidence="2" key="2">
    <citation type="submission" date="2019-11" db="EMBL/GenBank/DDBJ databases">
        <authorList>
            <person name="January G."/>
            <person name="Bunk B."/>
        </authorList>
    </citation>
    <scope>NUCLEOTIDE SEQUENCE</scope>
    <source>
        <strain evidence="2">3.6</strain>
    </source>
</reference>
<accession>A0A1N6M564</accession>
<evidence type="ECO:0000259" key="1">
    <source>
        <dbReference type="PROSITE" id="PS50075"/>
    </source>
</evidence>